<dbReference type="AlphaFoldDB" id="A0A7L5BDE2"/>
<accession>A0A7L5BDE2</accession>
<evidence type="ECO:0000313" key="2">
    <source>
        <dbReference type="Proteomes" id="UP000464865"/>
    </source>
</evidence>
<organism evidence="1 2">
    <name type="scientific">Rhizobium oryzihabitans</name>
    <dbReference type="NCBI Taxonomy" id="2267833"/>
    <lineage>
        <taxon>Bacteria</taxon>
        <taxon>Pseudomonadati</taxon>
        <taxon>Pseudomonadota</taxon>
        <taxon>Alphaproteobacteria</taxon>
        <taxon>Hyphomicrobiales</taxon>
        <taxon>Rhizobiaceae</taxon>
        <taxon>Rhizobium/Agrobacterium group</taxon>
        <taxon>Rhizobium</taxon>
    </lineage>
</organism>
<proteinExistence type="predicted"/>
<dbReference type="RefSeq" id="WP_164056089.1">
    <property type="nucleotide sequence ID" value="NZ_CP048632.1"/>
</dbReference>
<sequence length="107" mass="12158">MGCDTCRELLSKGLDLCVRARQMDAMDRRASTLAASSDPHAWEENGLFDKYVERHNIDRPHAPISTRSGTVALWLQEQYETDLADWEAKSRHHLMQGCRAALERSDG</sequence>
<protein>
    <submittedName>
        <fullName evidence="1">Uncharacterized protein</fullName>
    </submittedName>
</protein>
<evidence type="ECO:0000313" key="1">
    <source>
        <dbReference type="EMBL" id="QIB36914.1"/>
    </source>
</evidence>
<reference evidence="1 2" key="1">
    <citation type="submission" date="2020-02" db="EMBL/GenBank/DDBJ databases">
        <title>Plant-Promoting Endophytic Bacterium Rhizobium oryzihabitans sp. nov., Isolated from the Root of Rice.</title>
        <authorList>
            <person name="zhao J."/>
            <person name="Zhang G."/>
        </authorList>
    </citation>
    <scope>NUCLEOTIDE SEQUENCE [LARGE SCALE GENOMIC DNA]</scope>
    <source>
        <strain evidence="1 2">M15</strain>
    </source>
</reference>
<dbReference type="KEGG" id="roy:G3A56_01975"/>
<gene>
    <name evidence="1" type="ORF">G3A56_01975</name>
</gene>
<dbReference type="Proteomes" id="UP000464865">
    <property type="component" value="Chromosome M15-11"/>
</dbReference>
<dbReference type="EMBL" id="CP048632">
    <property type="protein sequence ID" value="QIB36914.1"/>
    <property type="molecule type" value="Genomic_DNA"/>
</dbReference>
<name>A0A7L5BDE2_9HYPH</name>
<keyword evidence="2" id="KW-1185">Reference proteome</keyword>